<evidence type="ECO:0000313" key="2">
    <source>
        <dbReference type="Ensembl" id="ENSEBUP00000000245.1"/>
    </source>
</evidence>
<keyword evidence="3" id="KW-1185">Reference proteome</keyword>
<evidence type="ECO:0000313" key="3">
    <source>
        <dbReference type="Proteomes" id="UP000694388"/>
    </source>
</evidence>
<sequence length="187" mass="20847">MLRSHGILFFFQMPLPEAKKRRNGAGKSVVDPCVNSRASSACLTPRKKATALDCHVPSLCSASRVHEEGASLAQLYTVYEGQDGAGGVQTRGLLDALARNENGDHRQALDNDQNEQDQRQNKVGEDRYKGISKRLVVVNTKVNLLVTVPCCYLRHERWTEVVFLPTVCLSFCEISESRISQNVMDRL</sequence>
<accession>A0A8C4NBY3</accession>
<dbReference type="AlphaFoldDB" id="A0A8C4NBY3"/>
<dbReference type="Ensembl" id="ENSEBUT00000000535.1">
    <property type="protein sequence ID" value="ENSEBUP00000000245.1"/>
    <property type="gene ID" value="ENSEBUG00000000457.1"/>
</dbReference>
<proteinExistence type="predicted"/>
<protein>
    <submittedName>
        <fullName evidence="2">Uncharacterized protein</fullName>
    </submittedName>
</protein>
<reference evidence="2" key="1">
    <citation type="submission" date="2025-08" db="UniProtKB">
        <authorList>
            <consortium name="Ensembl"/>
        </authorList>
    </citation>
    <scope>IDENTIFICATION</scope>
</reference>
<dbReference type="Proteomes" id="UP000694388">
    <property type="component" value="Unplaced"/>
</dbReference>
<organism evidence="2 3">
    <name type="scientific">Eptatretus burgeri</name>
    <name type="common">Inshore hagfish</name>
    <dbReference type="NCBI Taxonomy" id="7764"/>
    <lineage>
        <taxon>Eukaryota</taxon>
        <taxon>Metazoa</taxon>
        <taxon>Chordata</taxon>
        <taxon>Craniata</taxon>
        <taxon>Vertebrata</taxon>
        <taxon>Cyclostomata</taxon>
        <taxon>Myxini</taxon>
        <taxon>Myxiniformes</taxon>
        <taxon>Myxinidae</taxon>
        <taxon>Eptatretinae</taxon>
        <taxon>Eptatretus</taxon>
    </lineage>
</organism>
<feature type="region of interest" description="Disordered" evidence="1">
    <location>
        <begin position="105"/>
        <end position="124"/>
    </location>
</feature>
<evidence type="ECO:0000256" key="1">
    <source>
        <dbReference type="SAM" id="MobiDB-lite"/>
    </source>
</evidence>
<name>A0A8C4NBY3_EPTBU</name>
<reference evidence="2" key="2">
    <citation type="submission" date="2025-09" db="UniProtKB">
        <authorList>
            <consortium name="Ensembl"/>
        </authorList>
    </citation>
    <scope>IDENTIFICATION</scope>
</reference>